<reference evidence="3" key="1">
    <citation type="submission" date="2009-09" db="EMBL/GenBank/DDBJ databases">
        <title>The complete genome of Nakamurella multipartita DSM 44233.</title>
        <authorList>
            <consortium name="US DOE Joint Genome Institute (JGI-PGF)"/>
            <person name="Lucas S."/>
            <person name="Copeland A."/>
            <person name="Lapidus A."/>
            <person name="Glavina del Rio T."/>
            <person name="Dalin E."/>
            <person name="Tice H."/>
            <person name="Bruce D."/>
            <person name="Goodwin L."/>
            <person name="Pitluck S."/>
            <person name="Kyrpides N."/>
            <person name="Mavromatis K."/>
            <person name="Ivanova N."/>
            <person name="Ovchinnikova G."/>
            <person name="Sims D."/>
            <person name="Meincke L."/>
            <person name="Brettin T."/>
            <person name="Detter J.C."/>
            <person name="Han C."/>
            <person name="Larimer F."/>
            <person name="Land M."/>
            <person name="Hauser L."/>
            <person name="Markowitz V."/>
            <person name="Cheng J.-F."/>
            <person name="Hugenholtz P."/>
            <person name="Woyke T."/>
            <person name="Wu D."/>
            <person name="Klenk H.-P."/>
            <person name="Eisen J.A."/>
        </authorList>
    </citation>
    <scope>NUCLEOTIDE SEQUENCE [LARGE SCALE GENOMIC DNA]</scope>
    <source>
        <strain evidence="3">ATCC 700099 / DSM 44233 / CIP 104796 / JCM 9543 / NBRC 105858 / Y-104</strain>
    </source>
</reference>
<evidence type="ECO:0008006" key="4">
    <source>
        <dbReference type="Google" id="ProtNLM"/>
    </source>
</evidence>
<feature type="transmembrane region" description="Helical" evidence="1">
    <location>
        <begin position="28"/>
        <end position="49"/>
    </location>
</feature>
<dbReference type="HOGENOM" id="CLU_1466730_0_0_11"/>
<dbReference type="Proteomes" id="UP000002218">
    <property type="component" value="Chromosome"/>
</dbReference>
<keyword evidence="1" id="KW-0472">Membrane</keyword>
<evidence type="ECO:0000313" key="2">
    <source>
        <dbReference type="EMBL" id="ACV80071.1"/>
    </source>
</evidence>
<evidence type="ECO:0000313" key="3">
    <source>
        <dbReference type="Proteomes" id="UP000002218"/>
    </source>
</evidence>
<gene>
    <name evidence="2" type="ordered locus">Namu_3773</name>
</gene>
<protein>
    <recommendedName>
        <fullName evidence="4">Transmembrane protein</fullName>
    </recommendedName>
</protein>
<keyword evidence="1" id="KW-0812">Transmembrane</keyword>
<evidence type="ECO:0000256" key="1">
    <source>
        <dbReference type="SAM" id="Phobius"/>
    </source>
</evidence>
<feature type="transmembrane region" description="Helical" evidence="1">
    <location>
        <begin position="124"/>
        <end position="142"/>
    </location>
</feature>
<dbReference type="EMBL" id="CP001737">
    <property type="protein sequence ID" value="ACV80071.1"/>
    <property type="molecule type" value="Genomic_DNA"/>
</dbReference>
<dbReference type="AlphaFoldDB" id="C8XG69"/>
<sequence>MSQLGRAVAPSVVAAPPPPHRSVRADPVAAIFLLLAGAIGIWQLLVPWLTTTAAASAVLSGAGAGPAGQLTGWRIYRALRAAPAPSSEVSWATLAILGCAVGGGALIVLGLAMMAPLNHRPLGAAALVISLLSAAGALWVVVHARMVFDVGVFSLFGQTTVGWYLFLGSGLLGVIGSWKALSTG</sequence>
<dbReference type="InParanoid" id="C8XG69"/>
<organism evidence="2 3">
    <name type="scientific">Nakamurella multipartita (strain ATCC 700099 / DSM 44233 / CIP 104796 / JCM 9543 / NBRC 105858 / Y-104)</name>
    <name type="common">Microsphaera multipartita</name>
    <dbReference type="NCBI Taxonomy" id="479431"/>
    <lineage>
        <taxon>Bacteria</taxon>
        <taxon>Bacillati</taxon>
        <taxon>Actinomycetota</taxon>
        <taxon>Actinomycetes</taxon>
        <taxon>Nakamurellales</taxon>
        <taxon>Nakamurellaceae</taxon>
        <taxon>Nakamurella</taxon>
    </lineage>
</organism>
<feature type="transmembrane region" description="Helical" evidence="1">
    <location>
        <begin position="89"/>
        <end position="112"/>
    </location>
</feature>
<accession>C8XG69</accession>
<keyword evidence="1" id="KW-1133">Transmembrane helix</keyword>
<dbReference type="RefSeq" id="WP_015748898.1">
    <property type="nucleotide sequence ID" value="NC_013235.1"/>
</dbReference>
<name>C8XG69_NAKMY</name>
<proteinExistence type="predicted"/>
<keyword evidence="3" id="KW-1185">Reference proteome</keyword>
<dbReference type="KEGG" id="nml:Namu_3773"/>
<reference evidence="2 3" key="2">
    <citation type="journal article" date="2010" name="Stand. Genomic Sci.">
        <title>Complete genome sequence of Nakamurella multipartita type strain (Y-104).</title>
        <authorList>
            <person name="Tice H."/>
            <person name="Mayilraj S."/>
            <person name="Sims D."/>
            <person name="Lapidus A."/>
            <person name="Nolan M."/>
            <person name="Lucas S."/>
            <person name="Glavina Del Rio T."/>
            <person name="Copeland A."/>
            <person name="Cheng J.F."/>
            <person name="Meincke L."/>
            <person name="Bruce D."/>
            <person name="Goodwin L."/>
            <person name="Pitluck S."/>
            <person name="Ivanova N."/>
            <person name="Mavromatis K."/>
            <person name="Ovchinnikova G."/>
            <person name="Pati A."/>
            <person name="Chen A."/>
            <person name="Palaniappan K."/>
            <person name="Land M."/>
            <person name="Hauser L."/>
            <person name="Chang Y.J."/>
            <person name="Jeffries C.D."/>
            <person name="Detter J.C."/>
            <person name="Brettin T."/>
            <person name="Rohde M."/>
            <person name="Goker M."/>
            <person name="Bristow J."/>
            <person name="Eisen J.A."/>
            <person name="Markowitz V."/>
            <person name="Hugenholtz P."/>
            <person name="Kyrpides N.C."/>
            <person name="Klenk H.P."/>
            <person name="Chen F."/>
        </authorList>
    </citation>
    <scope>NUCLEOTIDE SEQUENCE [LARGE SCALE GENOMIC DNA]</scope>
    <source>
        <strain evidence="3">ATCC 700099 / DSM 44233 / CIP 104796 / JCM 9543 / NBRC 105858 / Y-104</strain>
    </source>
</reference>